<evidence type="ECO:0000256" key="2">
    <source>
        <dbReference type="SAM" id="Phobius"/>
    </source>
</evidence>
<sequence length="376" mass="43356">MQFLLILYTTTILAWSTAEFLNDSPAYPKTDLRSENVKEGTGSLGRYFNDEANIKRPHINRRTGFDGKVRNINIEPNVNRPGIRAYGLPKTDLEDNGLIERINVAESVRGDEQSRNSRIVEAYGMSKKQLDDNGKIERIPPLAILKNDERNDDSLRRVSRSISEEPKDESKDLEAQDAKVFRPLFVYRQQITLELIMWFIFAGVSILITAAFLMEELYFNQNDNKDKMKTFILVALIALGVEAGNWRHAEYSQWPIPQGQTFRRGPVRNVYHQNGFSQWNPQQYYPRQNYPQQNINVDESFATAEWICRNPTTGDMLIIASETKDQREDQREETPDKSFQRNTNSHNIHSADEDLKKENDMKNHGGEGLIDVRVGV</sequence>
<feature type="compositionally biased region" description="Basic and acidic residues" evidence="1">
    <location>
        <begin position="322"/>
        <end position="339"/>
    </location>
</feature>
<keyword evidence="2" id="KW-0472">Membrane</keyword>
<protein>
    <submittedName>
        <fullName evidence="4">Uncharacterized protein</fullName>
    </submittedName>
</protein>
<feature type="compositionally biased region" description="Basic and acidic residues" evidence="1">
    <location>
        <begin position="349"/>
        <end position="365"/>
    </location>
</feature>
<name>A0A834UAI1_VESPE</name>
<gene>
    <name evidence="4" type="ORF">H0235_006600</name>
</gene>
<feature type="chain" id="PRO_5033058192" evidence="3">
    <location>
        <begin position="19"/>
        <end position="376"/>
    </location>
</feature>
<feature type="region of interest" description="Disordered" evidence="1">
    <location>
        <begin position="322"/>
        <end position="376"/>
    </location>
</feature>
<keyword evidence="2" id="KW-1133">Transmembrane helix</keyword>
<evidence type="ECO:0000313" key="4">
    <source>
        <dbReference type="EMBL" id="KAF7426906.1"/>
    </source>
</evidence>
<evidence type="ECO:0000256" key="1">
    <source>
        <dbReference type="SAM" id="MobiDB-lite"/>
    </source>
</evidence>
<proteinExistence type="predicted"/>
<comment type="caution">
    <text evidence="4">The sequence shown here is derived from an EMBL/GenBank/DDBJ whole genome shotgun (WGS) entry which is preliminary data.</text>
</comment>
<keyword evidence="5" id="KW-1185">Reference proteome</keyword>
<dbReference type="Proteomes" id="UP000600918">
    <property type="component" value="Unassembled WGS sequence"/>
</dbReference>
<keyword evidence="2" id="KW-0812">Transmembrane</keyword>
<evidence type="ECO:0000256" key="3">
    <source>
        <dbReference type="SAM" id="SignalP"/>
    </source>
</evidence>
<dbReference type="AlphaFoldDB" id="A0A834UAI1"/>
<keyword evidence="3" id="KW-0732">Signal</keyword>
<accession>A0A834UAI1</accession>
<feature type="signal peptide" evidence="3">
    <location>
        <begin position="1"/>
        <end position="18"/>
    </location>
</feature>
<feature type="transmembrane region" description="Helical" evidence="2">
    <location>
        <begin position="195"/>
        <end position="219"/>
    </location>
</feature>
<organism evidence="4 5">
    <name type="scientific">Vespula pensylvanica</name>
    <name type="common">Western yellow jacket</name>
    <name type="synonym">Wasp</name>
    <dbReference type="NCBI Taxonomy" id="30213"/>
    <lineage>
        <taxon>Eukaryota</taxon>
        <taxon>Metazoa</taxon>
        <taxon>Ecdysozoa</taxon>
        <taxon>Arthropoda</taxon>
        <taxon>Hexapoda</taxon>
        <taxon>Insecta</taxon>
        <taxon>Pterygota</taxon>
        <taxon>Neoptera</taxon>
        <taxon>Endopterygota</taxon>
        <taxon>Hymenoptera</taxon>
        <taxon>Apocrita</taxon>
        <taxon>Aculeata</taxon>
        <taxon>Vespoidea</taxon>
        <taxon>Vespidae</taxon>
        <taxon>Vespinae</taxon>
        <taxon>Vespula</taxon>
    </lineage>
</organism>
<reference evidence="4" key="1">
    <citation type="journal article" date="2020" name="G3 (Bethesda)">
        <title>High-Quality Assemblies for Three Invasive Social Wasps from the &lt;i&gt;Vespula&lt;/i&gt; Genus.</title>
        <authorList>
            <person name="Harrop T.W.R."/>
            <person name="Guhlin J."/>
            <person name="McLaughlin G.M."/>
            <person name="Permina E."/>
            <person name="Stockwell P."/>
            <person name="Gilligan J."/>
            <person name="Le Lec M.F."/>
            <person name="Gruber M.A.M."/>
            <person name="Quinn O."/>
            <person name="Lovegrove M."/>
            <person name="Duncan E.J."/>
            <person name="Remnant E.J."/>
            <person name="Van Eeckhoven J."/>
            <person name="Graham B."/>
            <person name="Knapp R.A."/>
            <person name="Langford K.W."/>
            <person name="Kronenberg Z."/>
            <person name="Press M.O."/>
            <person name="Eacker S.M."/>
            <person name="Wilson-Rankin E.E."/>
            <person name="Purcell J."/>
            <person name="Lester P.J."/>
            <person name="Dearden P.K."/>
        </authorList>
    </citation>
    <scope>NUCLEOTIDE SEQUENCE</scope>
    <source>
        <strain evidence="4">Volc-1</strain>
    </source>
</reference>
<evidence type="ECO:0000313" key="5">
    <source>
        <dbReference type="Proteomes" id="UP000600918"/>
    </source>
</evidence>
<dbReference type="EMBL" id="JACSDY010000005">
    <property type="protein sequence ID" value="KAF7426906.1"/>
    <property type="molecule type" value="Genomic_DNA"/>
</dbReference>